<accession>A0A7K3LZK3</accession>
<gene>
    <name evidence="2" type="ORF">F7O44_04965</name>
</gene>
<organism evidence="2 3">
    <name type="scientific">Phytoactinopolyspora mesophila</name>
    <dbReference type="NCBI Taxonomy" id="2650750"/>
    <lineage>
        <taxon>Bacteria</taxon>
        <taxon>Bacillati</taxon>
        <taxon>Actinomycetota</taxon>
        <taxon>Actinomycetes</taxon>
        <taxon>Jiangellales</taxon>
        <taxon>Jiangellaceae</taxon>
        <taxon>Phytoactinopolyspora</taxon>
    </lineage>
</organism>
<dbReference type="NCBIfam" id="TIGR03086">
    <property type="entry name" value="TIGR03086 family metal-binding protein"/>
    <property type="match status" value="1"/>
</dbReference>
<reference evidence="2 3" key="1">
    <citation type="submission" date="2019-11" db="EMBL/GenBank/DDBJ databases">
        <authorList>
            <person name="Li X.-J."/>
            <person name="Feng X.-M."/>
        </authorList>
    </citation>
    <scope>NUCLEOTIDE SEQUENCE [LARGE SCALE GENOMIC DNA]</scope>
    <source>
        <strain evidence="2 3">XMNu-373</strain>
    </source>
</reference>
<dbReference type="EMBL" id="WLZY01000001">
    <property type="protein sequence ID" value="NDL56420.1"/>
    <property type="molecule type" value="Genomic_DNA"/>
</dbReference>
<dbReference type="NCBIfam" id="TIGR03083">
    <property type="entry name" value="maleylpyruvate isomerase family mycothiol-dependent enzyme"/>
    <property type="match status" value="1"/>
</dbReference>
<protein>
    <submittedName>
        <fullName evidence="2">TIGR03086 family protein</fullName>
    </submittedName>
</protein>
<comment type="caution">
    <text evidence="2">The sequence shown here is derived from an EMBL/GenBank/DDBJ whole genome shotgun (WGS) entry which is preliminary data.</text>
</comment>
<dbReference type="GO" id="GO:0046872">
    <property type="term" value="F:metal ion binding"/>
    <property type="evidence" value="ECO:0007669"/>
    <property type="project" value="InterPro"/>
</dbReference>
<proteinExistence type="predicted"/>
<sequence>MIDFQAAHPHAVQLTVDAVRSVSTDQLTNPTPCADWDLSLLLDHMTVQNLGFAAAAAGNGTDDAVWVTAGRRADPVADYLASATVVTQAFAEPGVVDRAFSLPELSRDRTFTGSQAIAMHTVDSLVHAWDVARSIGHDIHPDPDLIEATLALVEQIPDDETRRQPGAHFAPRLAVPSQASAFDRVLALLGRAPHWSPA</sequence>
<name>A0A7K3LZK3_9ACTN</name>
<evidence type="ECO:0000313" key="3">
    <source>
        <dbReference type="Proteomes" id="UP000460435"/>
    </source>
</evidence>
<dbReference type="Proteomes" id="UP000460435">
    <property type="component" value="Unassembled WGS sequence"/>
</dbReference>
<evidence type="ECO:0000259" key="1">
    <source>
        <dbReference type="Pfam" id="PF11716"/>
    </source>
</evidence>
<dbReference type="InterPro" id="IPR017517">
    <property type="entry name" value="Maleyloyr_isom"/>
</dbReference>
<dbReference type="InterPro" id="IPR034660">
    <property type="entry name" value="DinB/YfiT-like"/>
</dbReference>
<dbReference type="SUPFAM" id="SSF109854">
    <property type="entry name" value="DinB/YfiT-like putative metalloenzymes"/>
    <property type="match status" value="1"/>
</dbReference>
<dbReference type="Pfam" id="PF11716">
    <property type="entry name" value="MDMPI_N"/>
    <property type="match status" value="1"/>
</dbReference>
<keyword evidence="3" id="KW-1185">Reference proteome</keyword>
<evidence type="ECO:0000313" key="2">
    <source>
        <dbReference type="EMBL" id="NDL56420.1"/>
    </source>
</evidence>
<dbReference type="InterPro" id="IPR024344">
    <property type="entry name" value="MDMPI_metal-binding"/>
</dbReference>
<dbReference type="RefSeq" id="WP_162449005.1">
    <property type="nucleotide sequence ID" value="NZ_WLZY01000001.1"/>
</dbReference>
<dbReference type="AlphaFoldDB" id="A0A7K3LZK3"/>
<dbReference type="InterPro" id="IPR017520">
    <property type="entry name" value="CHP03086"/>
</dbReference>
<feature type="domain" description="Mycothiol-dependent maleylpyruvate isomerase metal-binding" evidence="1">
    <location>
        <begin position="14"/>
        <end position="132"/>
    </location>
</feature>